<reference evidence="2" key="1">
    <citation type="submission" date="2021-11" db="EMBL/GenBank/DDBJ databases">
        <authorList>
            <person name="Herlambang A."/>
            <person name="Guo Y."/>
            <person name="Takashima Y."/>
            <person name="Nishizawa T."/>
        </authorList>
    </citation>
    <scope>NUCLEOTIDE SEQUENCE</scope>
    <source>
        <strain evidence="2">E1425</strain>
    </source>
</reference>
<feature type="chain" id="PRO_5040348184" evidence="1">
    <location>
        <begin position="19"/>
        <end position="269"/>
    </location>
</feature>
<evidence type="ECO:0000313" key="2">
    <source>
        <dbReference type="EMBL" id="GJJ72045.1"/>
    </source>
</evidence>
<comment type="caution">
    <text evidence="2">The sequence shown here is derived from an EMBL/GenBank/DDBJ whole genome shotgun (WGS) entry which is preliminary data.</text>
</comment>
<keyword evidence="1" id="KW-0732">Signal</keyword>
<name>A0A9P3H8H7_9FUNG</name>
<reference evidence="2" key="2">
    <citation type="journal article" date="2022" name="Microbiol. Resour. Announc.">
        <title>Whole-Genome Sequence of Entomortierella parvispora E1425, a Mucoromycotan Fungus Associated with Burkholderiaceae-Related Endosymbiotic Bacteria.</title>
        <authorList>
            <person name="Herlambang A."/>
            <person name="Guo Y."/>
            <person name="Takashima Y."/>
            <person name="Narisawa K."/>
            <person name="Ohta H."/>
            <person name="Nishizawa T."/>
        </authorList>
    </citation>
    <scope>NUCLEOTIDE SEQUENCE</scope>
    <source>
        <strain evidence="2">E1425</strain>
    </source>
</reference>
<sequence length="269" mass="29789">MLLIKSLLVLCSAAVVFARNSGGAVASGAIFFGEDTTDSSANPYDIYANPKNHASAVSSVLVFSAKSVNFQPSAQYPKDLGSHYDDFVRKVSTFPGFTAEQLDDNTIPLDGSLDQFEKAIVDANPDYPHQKKVASNLRELFLKRVDDDEGNEWILSLVVIDKPEGNNLVKAGIISVILTIEFDNAGTAFIPAQNARLRTYFFRAQANVLITNAGRFSDVVPIVLVPETVKFFTSIKDETYEAATPCHRRPTVFMNQGQRALYDWYNRNY</sequence>
<dbReference type="AlphaFoldDB" id="A0A9P3H8H7"/>
<organism evidence="2 3">
    <name type="scientific">Entomortierella parvispora</name>
    <dbReference type="NCBI Taxonomy" id="205924"/>
    <lineage>
        <taxon>Eukaryota</taxon>
        <taxon>Fungi</taxon>
        <taxon>Fungi incertae sedis</taxon>
        <taxon>Mucoromycota</taxon>
        <taxon>Mortierellomycotina</taxon>
        <taxon>Mortierellomycetes</taxon>
        <taxon>Mortierellales</taxon>
        <taxon>Mortierellaceae</taxon>
        <taxon>Entomortierella</taxon>
    </lineage>
</organism>
<gene>
    <name evidence="2" type="ORF">EMPS_04402</name>
</gene>
<dbReference type="EMBL" id="BQFW01000006">
    <property type="protein sequence ID" value="GJJ72045.1"/>
    <property type="molecule type" value="Genomic_DNA"/>
</dbReference>
<accession>A0A9P3H8H7</accession>
<evidence type="ECO:0000256" key="1">
    <source>
        <dbReference type="SAM" id="SignalP"/>
    </source>
</evidence>
<feature type="signal peptide" evidence="1">
    <location>
        <begin position="1"/>
        <end position="18"/>
    </location>
</feature>
<keyword evidence="3" id="KW-1185">Reference proteome</keyword>
<protein>
    <submittedName>
        <fullName evidence="2">Uncharacterized protein</fullName>
    </submittedName>
</protein>
<dbReference type="OrthoDB" id="2441166at2759"/>
<dbReference type="Proteomes" id="UP000827284">
    <property type="component" value="Unassembled WGS sequence"/>
</dbReference>
<evidence type="ECO:0000313" key="3">
    <source>
        <dbReference type="Proteomes" id="UP000827284"/>
    </source>
</evidence>
<proteinExistence type="predicted"/>